<evidence type="ECO:0000256" key="1">
    <source>
        <dbReference type="SAM" id="Phobius"/>
    </source>
</evidence>
<name>C0EHS1_9FIRM</name>
<keyword evidence="1" id="KW-0472">Membrane</keyword>
<comment type="caution">
    <text evidence="2">The sequence shown here is derived from an EMBL/GenBank/DDBJ whole genome shotgun (WGS) entry which is preliminary data.</text>
</comment>
<reference evidence="2 3" key="1">
    <citation type="submission" date="2009-01" db="EMBL/GenBank/DDBJ databases">
        <authorList>
            <person name="Fulton L."/>
            <person name="Clifton S."/>
            <person name="Fulton B."/>
            <person name="Xu J."/>
            <person name="Minx P."/>
            <person name="Pepin K.H."/>
            <person name="Johnson M."/>
            <person name="Bhonagiri V."/>
            <person name="Nash W.E."/>
            <person name="Mardis E.R."/>
            <person name="Wilson R.K."/>
        </authorList>
    </citation>
    <scope>NUCLEOTIDE SEQUENCE [LARGE SCALE GENOMIC DNA]</scope>
    <source>
        <strain evidence="2 3">DSM 5476</strain>
    </source>
</reference>
<sequence>MFLLYRKKEKIQLKQRNFCKSHVFMHFSKLYFVNIYIFYNIQTIFILFFTDFSFLLKILRLSKNDQSHENKILSS</sequence>
<evidence type="ECO:0000313" key="2">
    <source>
        <dbReference type="EMBL" id="EEG29001.1"/>
    </source>
</evidence>
<gene>
    <name evidence="2" type="ORF">CLOSTMETH_03416</name>
</gene>
<feature type="transmembrane region" description="Helical" evidence="1">
    <location>
        <begin position="35"/>
        <end position="56"/>
    </location>
</feature>
<keyword evidence="1" id="KW-1133">Transmembrane helix</keyword>
<protein>
    <submittedName>
        <fullName evidence="2">Uncharacterized protein</fullName>
    </submittedName>
</protein>
<evidence type="ECO:0000313" key="3">
    <source>
        <dbReference type="Proteomes" id="UP000003340"/>
    </source>
</evidence>
<dbReference type="Proteomes" id="UP000003340">
    <property type="component" value="Unassembled WGS sequence"/>
</dbReference>
<dbReference type="HOGENOM" id="CLU_2664641_0_0_9"/>
<dbReference type="AlphaFoldDB" id="C0EHS1"/>
<keyword evidence="3" id="KW-1185">Reference proteome</keyword>
<proteinExistence type="predicted"/>
<keyword evidence="1" id="KW-0812">Transmembrane</keyword>
<dbReference type="EMBL" id="ACEC01000119">
    <property type="protein sequence ID" value="EEG29001.1"/>
    <property type="molecule type" value="Genomic_DNA"/>
</dbReference>
<organism evidence="2 3">
    <name type="scientific">[Clostridium] methylpentosum DSM 5476</name>
    <dbReference type="NCBI Taxonomy" id="537013"/>
    <lineage>
        <taxon>Bacteria</taxon>
        <taxon>Bacillati</taxon>
        <taxon>Bacillota</taxon>
        <taxon>Clostridia</taxon>
        <taxon>Eubacteriales</taxon>
        <taxon>Oscillospiraceae</taxon>
        <taxon>Oscillospiraceae incertae sedis</taxon>
    </lineage>
</organism>
<reference evidence="2 3" key="2">
    <citation type="submission" date="2009-02" db="EMBL/GenBank/DDBJ databases">
        <title>Draft genome sequence of Clostridium methylpentosum (DSM 5476).</title>
        <authorList>
            <person name="Sudarsanam P."/>
            <person name="Ley R."/>
            <person name="Guruge J."/>
            <person name="Turnbaugh P.J."/>
            <person name="Mahowald M."/>
            <person name="Liep D."/>
            <person name="Gordon J."/>
        </authorList>
    </citation>
    <scope>NUCLEOTIDE SEQUENCE [LARGE SCALE GENOMIC DNA]</scope>
    <source>
        <strain evidence="2 3">DSM 5476</strain>
    </source>
</reference>
<accession>C0EHS1</accession>